<dbReference type="Proteomes" id="UP001413721">
    <property type="component" value="Unassembled WGS sequence"/>
</dbReference>
<gene>
    <name evidence="2" type="ORF">WG926_13260</name>
</gene>
<evidence type="ECO:0000259" key="1">
    <source>
        <dbReference type="PROSITE" id="PS50943"/>
    </source>
</evidence>
<dbReference type="RefSeq" id="WP_345937499.1">
    <property type="nucleotide sequence ID" value="NZ_JBBKTW010000004.1"/>
</dbReference>
<comment type="caution">
    <text evidence="2">The sequence shown here is derived from an EMBL/GenBank/DDBJ whole genome shotgun (WGS) entry which is preliminary data.</text>
</comment>
<dbReference type="EMBL" id="JBBKTW010000004">
    <property type="protein sequence ID" value="MEN2989277.1"/>
    <property type="molecule type" value="Genomic_DNA"/>
</dbReference>
<proteinExistence type="predicted"/>
<dbReference type="PROSITE" id="PS50943">
    <property type="entry name" value="HTH_CROC1"/>
    <property type="match status" value="1"/>
</dbReference>
<dbReference type="InterPro" id="IPR001387">
    <property type="entry name" value="Cro/C1-type_HTH"/>
</dbReference>
<dbReference type="SUPFAM" id="SSF47413">
    <property type="entry name" value="lambda repressor-like DNA-binding domains"/>
    <property type="match status" value="1"/>
</dbReference>
<dbReference type="InterPro" id="IPR010982">
    <property type="entry name" value="Lambda_DNA-bd_dom_sf"/>
</dbReference>
<evidence type="ECO:0000313" key="2">
    <source>
        <dbReference type="EMBL" id="MEN2989277.1"/>
    </source>
</evidence>
<name>A0ABU9YKH4_9PROT</name>
<reference evidence="2 3" key="1">
    <citation type="submission" date="2024-03" db="EMBL/GenBank/DDBJ databases">
        <title>High-quality draft genome sequencing of Tistrella sp. BH-R2-4.</title>
        <authorList>
            <person name="Dong C."/>
        </authorList>
    </citation>
    <scope>NUCLEOTIDE SEQUENCE [LARGE SCALE GENOMIC DNA]</scope>
    <source>
        <strain evidence="2 3">BH-R2-4</strain>
    </source>
</reference>
<organism evidence="2 3">
    <name type="scientific">Tistrella arctica</name>
    <dbReference type="NCBI Taxonomy" id="3133430"/>
    <lineage>
        <taxon>Bacteria</taxon>
        <taxon>Pseudomonadati</taxon>
        <taxon>Pseudomonadota</taxon>
        <taxon>Alphaproteobacteria</taxon>
        <taxon>Geminicoccales</taxon>
        <taxon>Geminicoccaceae</taxon>
        <taxon>Tistrella</taxon>
    </lineage>
</organism>
<accession>A0ABU9YKH4</accession>
<dbReference type="CDD" id="cd00093">
    <property type="entry name" value="HTH_XRE"/>
    <property type="match status" value="1"/>
</dbReference>
<sequence>MTTLSLKARLERLGPVRDIDRVQSGCPEDLVLLPATTISGIRTIDAALALARRGVSLLRAKRHIEQLTRGEPVYLSLPCVEDRQALLATLKDAGVAAEIRTVPSELDVRQIRDRLGLTQEQFALRFGFELKTLRKWETGQSRPEKSVRAYVQLIARDARSVLAIVEGDLRARRDHTTAGEVVLSDQT</sequence>
<keyword evidence="3" id="KW-1185">Reference proteome</keyword>
<dbReference type="Pfam" id="PF01381">
    <property type="entry name" value="HTH_3"/>
    <property type="match status" value="1"/>
</dbReference>
<feature type="domain" description="HTH cro/C1-type" evidence="1">
    <location>
        <begin position="108"/>
        <end position="143"/>
    </location>
</feature>
<dbReference type="Gene3D" id="1.10.260.40">
    <property type="entry name" value="lambda repressor-like DNA-binding domains"/>
    <property type="match status" value="1"/>
</dbReference>
<protein>
    <submittedName>
        <fullName evidence="2">Helix-turn-helix domain-containing protein</fullName>
    </submittedName>
</protein>
<evidence type="ECO:0000313" key="3">
    <source>
        <dbReference type="Proteomes" id="UP001413721"/>
    </source>
</evidence>